<comment type="catalytic activity">
    <reaction evidence="1 4">
        <text>a uridine in RNA = a pseudouridine in RNA</text>
        <dbReference type="Rhea" id="RHEA:48348"/>
        <dbReference type="Rhea" id="RHEA-COMP:12068"/>
        <dbReference type="Rhea" id="RHEA-COMP:12069"/>
        <dbReference type="ChEBI" id="CHEBI:65314"/>
        <dbReference type="ChEBI" id="CHEBI:65315"/>
    </reaction>
</comment>
<dbReference type="CDD" id="cd02869">
    <property type="entry name" value="PseudoU_synth_RluA_like"/>
    <property type="match status" value="1"/>
</dbReference>
<dbReference type="RefSeq" id="WP_119882768.1">
    <property type="nucleotide sequence ID" value="NZ_CP032418.1"/>
</dbReference>
<dbReference type="Proteomes" id="UP000265725">
    <property type="component" value="Chromosome"/>
</dbReference>
<dbReference type="GO" id="GO:0140098">
    <property type="term" value="F:catalytic activity, acting on RNA"/>
    <property type="evidence" value="ECO:0007669"/>
    <property type="project" value="UniProtKB-ARBA"/>
</dbReference>
<dbReference type="GO" id="GO:0009982">
    <property type="term" value="F:pseudouridine synthase activity"/>
    <property type="evidence" value="ECO:0007669"/>
    <property type="project" value="InterPro"/>
</dbReference>
<sequence length="287" mass="32302">MKLRYTAPQEMLVKEAITALGISKRALTAIKYEGGSILVNGEEKTVRHVLQKADVVTVLFPKEVPSEGIPLEHGPIEIVYEDPYLLIINKPANQRSIPSIDAPNGSLASQVLGYYNRQGIEATIHIVTRLDRDTTGLVCLAKHRHIHFLLGNQTLHKEYRAFISGEMTTNRQITLPIGRKDGSIIERTVREDGQYARTDIEIVERHASWTDITCTLRTGRTHQIRVHLSAIGHALIGDELYGGPTEHVRRQALHCQRLQFTHPITGELLKITSELPADMLHFKHYHG</sequence>
<evidence type="ECO:0000313" key="6">
    <source>
        <dbReference type="EMBL" id="AYC29027.1"/>
    </source>
</evidence>
<dbReference type="AlphaFoldDB" id="A0A385YSR6"/>
<dbReference type="InterPro" id="IPR006145">
    <property type="entry name" value="PsdUridine_synth_RsuA/RluA"/>
</dbReference>
<comment type="similarity">
    <text evidence="2 4">Belongs to the pseudouridine synthase RluA family.</text>
</comment>
<gene>
    <name evidence="6" type="ORF">D3873_03740</name>
</gene>
<feature type="active site" evidence="3">
    <location>
        <position position="131"/>
    </location>
</feature>
<evidence type="ECO:0000256" key="3">
    <source>
        <dbReference type="PIRSR" id="PIRSR606225-1"/>
    </source>
</evidence>
<dbReference type="EMBL" id="CP032418">
    <property type="protein sequence ID" value="AYC29027.1"/>
    <property type="molecule type" value="Genomic_DNA"/>
</dbReference>
<dbReference type="GO" id="GO:0003723">
    <property type="term" value="F:RNA binding"/>
    <property type="evidence" value="ECO:0007669"/>
    <property type="project" value="InterPro"/>
</dbReference>
<name>A0A385YSR6_9BACL</name>
<protein>
    <recommendedName>
        <fullName evidence="4">Pseudouridine synthase</fullName>
        <ecNumber evidence="4">5.4.99.-</ecNumber>
    </recommendedName>
</protein>
<dbReference type="InterPro" id="IPR006225">
    <property type="entry name" value="PsdUridine_synth_RluC/D"/>
</dbReference>
<evidence type="ECO:0000256" key="1">
    <source>
        <dbReference type="ARBA" id="ARBA00000073"/>
    </source>
</evidence>
<reference evidence="7" key="1">
    <citation type="submission" date="2018-09" db="EMBL/GenBank/DDBJ databases">
        <authorList>
            <person name="Zhu H."/>
        </authorList>
    </citation>
    <scope>NUCLEOTIDE SEQUENCE [LARGE SCALE GENOMIC DNA]</scope>
    <source>
        <strain evidence="7">K2R23-3</strain>
    </source>
</reference>
<dbReference type="PANTHER" id="PTHR21600">
    <property type="entry name" value="MITOCHONDRIAL RNA PSEUDOURIDINE SYNTHASE"/>
    <property type="match status" value="1"/>
</dbReference>
<feature type="domain" description="Pseudouridine synthase RsuA/RluA-like" evidence="5">
    <location>
        <begin position="85"/>
        <end position="230"/>
    </location>
</feature>
<evidence type="ECO:0000313" key="7">
    <source>
        <dbReference type="Proteomes" id="UP000265725"/>
    </source>
</evidence>
<proteinExistence type="inferred from homology"/>
<accession>A0A385YSR6</accession>
<dbReference type="Gene3D" id="3.30.2350.10">
    <property type="entry name" value="Pseudouridine synthase"/>
    <property type="match status" value="1"/>
</dbReference>
<dbReference type="EC" id="5.4.99.-" evidence="4"/>
<dbReference type="NCBIfam" id="TIGR00005">
    <property type="entry name" value="rluA_subfam"/>
    <property type="match status" value="1"/>
</dbReference>
<organism evidence="6 7">
    <name type="scientific">Paenisporosarcina cavernae</name>
    <dbReference type="NCBI Taxonomy" id="2320858"/>
    <lineage>
        <taxon>Bacteria</taxon>
        <taxon>Bacillati</taxon>
        <taxon>Bacillota</taxon>
        <taxon>Bacilli</taxon>
        <taxon>Bacillales</taxon>
        <taxon>Caryophanaceae</taxon>
        <taxon>Paenisporosarcina</taxon>
    </lineage>
</organism>
<evidence type="ECO:0000259" key="5">
    <source>
        <dbReference type="Pfam" id="PF00849"/>
    </source>
</evidence>
<evidence type="ECO:0000256" key="2">
    <source>
        <dbReference type="ARBA" id="ARBA00010876"/>
    </source>
</evidence>
<dbReference type="PANTHER" id="PTHR21600:SF35">
    <property type="entry name" value="PSEUDOURIDINE SYNTHASE"/>
    <property type="match status" value="1"/>
</dbReference>
<comment type="function">
    <text evidence="4">Responsible for synthesis of pseudouridine from uracil.</text>
</comment>
<dbReference type="SUPFAM" id="SSF55120">
    <property type="entry name" value="Pseudouridine synthase"/>
    <property type="match status" value="1"/>
</dbReference>
<evidence type="ECO:0000256" key="4">
    <source>
        <dbReference type="RuleBase" id="RU362028"/>
    </source>
</evidence>
<dbReference type="GO" id="GO:0000455">
    <property type="term" value="P:enzyme-directed rRNA pseudouridine synthesis"/>
    <property type="evidence" value="ECO:0007669"/>
    <property type="project" value="TreeGrafter"/>
</dbReference>
<dbReference type="Pfam" id="PF00849">
    <property type="entry name" value="PseudoU_synth_2"/>
    <property type="match status" value="1"/>
</dbReference>
<keyword evidence="7" id="KW-1185">Reference proteome</keyword>
<keyword evidence="4" id="KW-0413">Isomerase</keyword>
<dbReference type="OrthoDB" id="9807829at2"/>
<dbReference type="KEGG" id="paek:D3873_03740"/>
<dbReference type="InterPro" id="IPR050188">
    <property type="entry name" value="RluA_PseudoU_synthase"/>
</dbReference>
<dbReference type="InterPro" id="IPR020103">
    <property type="entry name" value="PsdUridine_synth_cat_dom_sf"/>
</dbReference>